<dbReference type="Gene3D" id="3.40.50.300">
    <property type="entry name" value="P-loop containing nucleotide triphosphate hydrolases"/>
    <property type="match status" value="1"/>
</dbReference>
<evidence type="ECO:0000313" key="3">
    <source>
        <dbReference type="Proteomes" id="UP000002139"/>
    </source>
</evidence>
<keyword evidence="2" id="KW-0067">ATP-binding</keyword>
<keyword evidence="3" id="KW-1185">Reference proteome</keyword>
<evidence type="ECO:0000313" key="2">
    <source>
        <dbReference type="EMBL" id="CAN93556.1"/>
    </source>
</evidence>
<name>A9GNA5_SORC5</name>
<dbReference type="Proteomes" id="UP000002139">
    <property type="component" value="Chromosome"/>
</dbReference>
<dbReference type="InterPro" id="IPR002611">
    <property type="entry name" value="IstB_ATP-bd"/>
</dbReference>
<accession>A9GNA5</accession>
<evidence type="ECO:0000259" key="1">
    <source>
        <dbReference type="Pfam" id="PF01695"/>
    </source>
</evidence>
<dbReference type="STRING" id="448385.sce3397"/>
<reference evidence="2 3" key="1">
    <citation type="journal article" date="2007" name="Nat. Biotechnol.">
        <title>Complete genome sequence of the myxobacterium Sorangium cellulosum.</title>
        <authorList>
            <person name="Schneiker S."/>
            <person name="Perlova O."/>
            <person name="Kaiser O."/>
            <person name="Gerth K."/>
            <person name="Alici A."/>
            <person name="Altmeyer M.O."/>
            <person name="Bartels D."/>
            <person name="Bekel T."/>
            <person name="Beyer S."/>
            <person name="Bode E."/>
            <person name="Bode H.B."/>
            <person name="Bolten C.J."/>
            <person name="Choudhuri J.V."/>
            <person name="Doss S."/>
            <person name="Elnakady Y.A."/>
            <person name="Frank B."/>
            <person name="Gaigalat L."/>
            <person name="Goesmann A."/>
            <person name="Groeger C."/>
            <person name="Gross F."/>
            <person name="Jelsbak L."/>
            <person name="Jelsbak L."/>
            <person name="Kalinowski J."/>
            <person name="Kegler C."/>
            <person name="Knauber T."/>
            <person name="Konietzny S."/>
            <person name="Kopp M."/>
            <person name="Krause L."/>
            <person name="Krug D."/>
            <person name="Linke B."/>
            <person name="Mahmud T."/>
            <person name="Martinez-Arias R."/>
            <person name="McHardy A.C."/>
            <person name="Merai M."/>
            <person name="Meyer F."/>
            <person name="Mormann S."/>
            <person name="Munoz-Dorado J."/>
            <person name="Perez J."/>
            <person name="Pradella S."/>
            <person name="Rachid S."/>
            <person name="Raddatz G."/>
            <person name="Rosenau F."/>
            <person name="Rueckert C."/>
            <person name="Sasse F."/>
            <person name="Scharfe M."/>
            <person name="Schuster S.C."/>
            <person name="Suen G."/>
            <person name="Treuner-Lange A."/>
            <person name="Velicer G.J."/>
            <person name="Vorholter F.-J."/>
            <person name="Weissman K.J."/>
            <person name="Welch R.D."/>
            <person name="Wenzel S.C."/>
            <person name="Whitworth D.E."/>
            <person name="Wilhelm S."/>
            <person name="Wittmann C."/>
            <person name="Bloecker H."/>
            <person name="Puehler A."/>
            <person name="Mueller R."/>
        </authorList>
    </citation>
    <scope>NUCLEOTIDE SEQUENCE [LARGE SCALE GENOMIC DNA]</scope>
    <source>
        <strain evidence="3">So ce56</strain>
    </source>
</reference>
<dbReference type="Pfam" id="PF01695">
    <property type="entry name" value="IstB_IS21"/>
    <property type="match status" value="1"/>
</dbReference>
<keyword evidence="2" id="KW-0547">Nucleotide-binding</keyword>
<dbReference type="InterPro" id="IPR027417">
    <property type="entry name" value="P-loop_NTPase"/>
</dbReference>
<feature type="domain" description="IstB-like ATP-binding" evidence="1">
    <location>
        <begin position="29"/>
        <end position="109"/>
    </location>
</feature>
<dbReference type="HOGENOM" id="CLU_171856_0_0_7"/>
<sequence length="115" mass="13009">MTDLTPTETKARLKGLGLFGLLACWEELADKPWLREVLAIEERERHKRSLERRIKNSRVAAFKPMADFDWSWPKKIDREAVDDLFAPGFITAGHNAVLVGPNGVGKTMILKNVAH</sequence>
<dbReference type="AlphaFoldDB" id="A9GNA5"/>
<dbReference type="eggNOG" id="COG1484">
    <property type="taxonomic scope" value="Bacteria"/>
</dbReference>
<gene>
    <name evidence="2" type="ordered locus">sce3397</name>
</gene>
<organism evidence="2 3">
    <name type="scientific">Sorangium cellulosum (strain So ce56)</name>
    <name type="common">Polyangium cellulosum (strain So ce56)</name>
    <dbReference type="NCBI Taxonomy" id="448385"/>
    <lineage>
        <taxon>Bacteria</taxon>
        <taxon>Pseudomonadati</taxon>
        <taxon>Myxococcota</taxon>
        <taxon>Polyangia</taxon>
        <taxon>Polyangiales</taxon>
        <taxon>Polyangiaceae</taxon>
        <taxon>Sorangium</taxon>
    </lineage>
</organism>
<dbReference type="SUPFAM" id="SSF52540">
    <property type="entry name" value="P-loop containing nucleoside triphosphate hydrolases"/>
    <property type="match status" value="1"/>
</dbReference>
<dbReference type="EMBL" id="AM746676">
    <property type="protein sequence ID" value="CAN93556.1"/>
    <property type="molecule type" value="Genomic_DNA"/>
</dbReference>
<protein>
    <submittedName>
        <fullName evidence="2">IstB-like ATP-binding protein</fullName>
    </submittedName>
</protein>
<dbReference type="KEGG" id="scl:sce3397"/>
<proteinExistence type="predicted"/>
<dbReference type="GO" id="GO:0005524">
    <property type="term" value="F:ATP binding"/>
    <property type="evidence" value="ECO:0007669"/>
    <property type="project" value="UniProtKB-KW"/>
</dbReference>